<name>A0A178LB72_9PSED</name>
<reference evidence="1 2" key="1">
    <citation type="submission" date="2016-04" db="EMBL/GenBank/DDBJ databases">
        <title>Draft Genome Sequences of Staphylococcus capitis Strain H36, S. capitis Strain H65, S. cohnii Strain H62, S. hominis Strain H69, Mycobacterium iranicum Strain H39, Plantibacter sp. Strain H53, Pseudomonas oryzihabitans Strain H72, and Microbacterium sp. Strain H83, isolated from residential settings.</title>
        <authorList>
            <person name="Lymperopoulou D."/>
            <person name="Adams R.I."/>
            <person name="Lindow S."/>
            <person name="Coil D.A."/>
            <person name="Jospin G."/>
            <person name="Eisen J.A."/>
        </authorList>
    </citation>
    <scope>NUCLEOTIDE SEQUENCE [LARGE SCALE GENOMIC DNA]</scope>
    <source>
        <strain evidence="1 2">H72</strain>
    </source>
</reference>
<evidence type="ECO:0000313" key="1">
    <source>
        <dbReference type="EMBL" id="OAN27120.1"/>
    </source>
</evidence>
<dbReference type="EMBL" id="LWCR01000030">
    <property type="protein sequence ID" value="OAN27120.1"/>
    <property type="molecule type" value="Genomic_DNA"/>
</dbReference>
<proteinExistence type="predicted"/>
<sequence>MAFWINLLAAGLFIVSAVFWGLSTRGKKAPLVPKKDPDGWEGGEVTVGKADLEATWNYQAKMNKIAAGCAGVASALQALGLMLPPSSN</sequence>
<comment type="caution">
    <text evidence="1">The sequence shown here is derived from an EMBL/GenBank/DDBJ whole genome shotgun (WGS) entry which is preliminary data.</text>
</comment>
<gene>
    <name evidence="1" type="ORF">A4V15_22095</name>
</gene>
<dbReference type="Proteomes" id="UP000078356">
    <property type="component" value="Unassembled WGS sequence"/>
</dbReference>
<dbReference type="AlphaFoldDB" id="A0A178LB72"/>
<accession>A0A178LB72</accession>
<evidence type="ECO:0000313" key="2">
    <source>
        <dbReference type="Proteomes" id="UP000078356"/>
    </source>
</evidence>
<dbReference type="RefSeq" id="WP_064308564.1">
    <property type="nucleotide sequence ID" value="NZ_LWCR01000030.1"/>
</dbReference>
<organism evidence="1 2">
    <name type="scientific">Pseudomonas oryzihabitans</name>
    <dbReference type="NCBI Taxonomy" id="47885"/>
    <lineage>
        <taxon>Bacteria</taxon>
        <taxon>Pseudomonadati</taxon>
        <taxon>Pseudomonadota</taxon>
        <taxon>Gammaproteobacteria</taxon>
        <taxon>Pseudomonadales</taxon>
        <taxon>Pseudomonadaceae</taxon>
        <taxon>Pseudomonas</taxon>
    </lineage>
</organism>
<protein>
    <submittedName>
        <fullName evidence="1">Uncharacterized protein</fullName>
    </submittedName>
</protein>